<gene>
    <name evidence="6" type="ORF">MMALV_00560</name>
</gene>
<evidence type="ECO:0000313" key="6">
    <source>
        <dbReference type="EMBL" id="AGI84813.2"/>
    </source>
</evidence>
<dbReference type="PIRSF" id="PIRSF004853">
    <property type="entry name" value="UCP004853"/>
    <property type="match status" value="1"/>
</dbReference>
<comment type="pathway">
    <text evidence="5">Cofactor biosynthesis; coenzyme A biosynthesis.</text>
</comment>
<dbReference type="HAMAP" id="MF_02224">
    <property type="entry name" value="PPS"/>
    <property type="match status" value="1"/>
</dbReference>
<dbReference type="HOGENOM" id="CLU_078701_0_0_2"/>
<dbReference type="Gene3D" id="3.40.50.12640">
    <property type="entry name" value="Phosphopantoate/pantothenate synthetase"/>
    <property type="match status" value="1"/>
</dbReference>
<dbReference type="STRING" id="1236689.MMALV_00560"/>
<dbReference type="PANTHER" id="PTHR40695:SF1">
    <property type="entry name" value="4-PHOSPHOPANTOATE--BETA-ALANINE LIGASE"/>
    <property type="match status" value="1"/>
</dbReference>
<feature type="binding site" evidence="5">
    <location>
        <begin position="185"/>
        <end position="186"/>
    </location>
    <ligand>
        <name>ATP</name>
        <dbReference type="ChEBI" id="CHEBI:30616"/>
    </ligand>
</feature>
<comment type="caution">
    <text evidence="5">Lacks conserved residue(s) required for the propagation of feature annotation.</text>
</comment>
<dbReference type="GO" id="GO:0005524">
    <property type="term" value="F:ATP binding"/>
    <property type="evidence" value="ECO:0007669"/>
    <property type="project" value="UniProtKB-KW"/>
</dbReference>
<dbReference type="GO" id="GO:0015937">
    <property type="term" value="P:coenzyme A biosynthetic process"/>
    <property type="evidence" value="ECO:0007669"/>
    <property type="project" value="UniProtKB-UniRule"/>
</dbReference>
<dbReference type="GeneID" id="41320853"/>
<dbReference type="FunCoup" id="M9SEY6">
    <property type="interactions" value="66"/>
</dbReference>
<keyword evidence="2 5" id="KW-0547">Nucleotide-binding</keyword>
<keyword evidence="3 5" id="KW-0067">ATP-binding</keyword>
<evidence type="ECO:0000313" key="7">
    <source>
        <dbReference type="Proteomes" id="UP000012672"/>
    </source>
</evidence>
<evidence type="ECO:0000256" key="5">
    <source>
        <dbReference type="HAMAP-Rule" id="MF_02224"/>
    </source>
</evidence>
<comment type="similarity">
    <text evidence="5">Belongs to the archaeal phosphopantothenate synthetase family.</text>
</comment>
<sequence>MSTPKDHPRYKSLMVREHLAEMVDEGLVNPTGLISHGRGEAFDYLMGEKTIAPALAAEKAAAAFLLRARNPIVCMNGNSIALDPKGLMALSEAVPARMEVNIFHRTEERMEALISYMESQGARGVLGREPDARIPGLTSDRALCSKAGVYDSDVILVPIEDGDRAEALIAMGKTVISIDLNPLSRTSKAASVPISDEITRALANITMFVRELKGKDAEIDAVIASYSSKETRRQTIECICDSLMAEFKE</sequence>
<dbReference type="Proteomes" id="UP000012672">
    <property type="component" value="Chromosome"/>
</dbReference>
<dbReference type="NCBIfam" id="NF010324">
    <property type="entry name" value="PRK13761.1"/>
    <property type="match status" value="1"/>
</dbReference>
<dbReference type="OrthoDB" id="10078at2157"/>
<reference evidence="6 7" key="1">
    <citation type="journal article" date="2012" name="J. Bacteriol.">
        <title>Genome sequence of 'Candidatus Methanomethylophilus alvus' Mx1201, a methanogenic archaeon from the human gut belonging to a seventh order of methanogens.</title>
        <authorList>
            <person name="Borrel G."/>
            <person name="Harris H.M."/>
            <person name="Tottey W."/>
            <person name="Mihajlovski A."/>
            <person name="Parisot N."/>
            <person name="Peyretaillade E."/>
            <person name="Peyret P."/>
            <person name="Gribaldo S."/>
            <person name="O'Toole P.W."/>
            <person name="Brugere J.F."/>
        </authorList>
    </citation>
    <scope>NUCLEOTIDE SEQUENCE [LARGE SCALE GENOMIC DNA]</scope>
    <source>
        <strain evidence="6 7">Mx1201</strain>
    </source>
</reference>
<feature type="binding site" evidence="5">
    <location>
        <position position="16"/>
    </location>
    <ligand>
        <name>ATP</name>
        <dbReference type="ChEBI" id="CHEBI:30616"/>
    </ligand>
</feature>
<evidence type="ECO:0000256" key="3">
    <source>
        <dbReference type="ARBA" id="ARBA00022840"/>
    </source>
</evidence>
<dbReference type="InterPro" id="IPR002855">
    <property type="entry name" value="PPS/PS"/>
</dbReference>
<dbReference type="EMBL" id="CP004049">
    <property type="protein sequence ID" value="AGI84813.2"/>
    <property type="molecule type" value="Genomic_DNA"/>
</dbReference>
<proteinExistence type="inferred from homology"/>
<organism evidence="6 7">
    <name type="scientific">Methanomethylophilus alvi (strain Mx1201)</name>
    <dbReference type="NCBI Taxonomy" id="1236689"/>
    <lineage>
        <taxon>Archaea</taxon>
        <taxon>Methanobacteriati</taxon>
        <taxon>Thermoplasmatota</taxon>
        <taxon>Thermoplasmata</taxon>
        <taxon>Methanomassiliicoccales</taxon>
        <taxon>Methanomethylophilaceae</taxon>
        <taxon>Methanomethylophilus</taxon>
    </lineage>
</organism>
<keyword evidence="1 5" id="KW-0436">Ligase</keyword>
<dbReference type="InterPro" id="IPR038138">
    <property type="entry name" value="PPS/PS_sf"/>
</dbReference>
<dbReference type="UniPathway" id="UPA00241"/>
<feature type="binding site" evidence="5">
    <location>
        <position position="38"/>
    </location>
    <ligand>
        <name>ATP</name>
        <dbReference type="ChEBI" id="CHEBI:30616"/>
    </ligand>
</feature>
<comment type="function">
    <text evidence="5">Catalyzes the condensation of (R)-4-phosphopantoate and beta-alanine to 4'-phosphopantothenate in the CoA biosynthesis pathway.</text>
</comment>
<dbReference type="eggNOG" id="arCOG04262">
    <property type="taxonomic scope" value="Archaea"/>
</dbReference>
<dbReference type="PANTHER" id="PTHR40695">
    <property type="entry name" value="4-PHOSPHOPANTOATE--BETA-ALANINE LIGASE"/>
    <property type="match status" value="1"/>
</dbReference>
<dbReference type="EC" id="6.3.2.36" evidence="5"/>
<name>M9SEY6_METAX</name>
<feature type="binding site" evidence="5">
    <location>
        <begin position="179"/>
        <end position="181"/>
    </location>
    <ligand>
        <name>ATP</name>
        <dbReference type="ChEBI" id="CHEBI:30616"/>
    </ligand>
</feature>
<evidence type="ECO:0000256" key="1">
    <source>
        <dbReference type="ARBA" id="ARBA00022598"/>
    </source>
</evidence>
<dbReference type="GO" id="GO:0016881">
    <property type="term" value="F:acid-amino acid ligase activity"/>
    <property type="evidence" value="ECO:0007669"/>
    <property type="project" value="UniProtKB-UniRule"/>
</dbReference>
<evidence type="ECO:0000256" key="4">
    <source>
        <dbReference type="ARBA" id="ARBA00022993"/>
    </source>
</evidence>
<dbReference type="AlphaFoldDB" id="M9SEY6"/>
<dbReference type="Pfam" id="PF02006">
    <property type="entry name" value="PPS_PS"/>
    <property type="match status" value="1"/>
</dbReference>
<comment type="catalytic activity">
    <reaction evidence="5">
        <text>(R)-4-phosphopantoate + beta-alanine + ATP = (R)-4'-phosphopantothenate + AMP + diphosphate + H(+)</text>
        <dbReference type="Rhea" id="RHEA:27930"/>
        <dbReference type="ChEBI" id="CHEBI:10986"/>
        <dbReference type="ChEBI" id="CHEBI:15378"/>
        <dbReference type="ChEBI" id="CHEBI:30616"/>
        <dbReference type="ChEBI" id="CHEBI:33019"/>
        <dbReference type="ChEBI" id="CHEBI:57966"/>
        <dbReference type="ChEBI" id="CHEBI:61294"/>
        <dbReference type="ChEBI" id="CHEBI:456215"/>
        <dbReference type="EC" id="6.3.2.36"/>
    </reaction>
</comment>
<evidence type="ECO:0000256" key="2">
    <source>
        <dbReference type="ARBA" id="ARBA00022741"/>
    </source>
</evidence>
<dbReference type="KEGG" id="max:MMALV_00560"/>
<dbReference type="RefSeq" id="WP_022532530.1">
    <property type="nucleotide sequence ID" value="NC_020913.1"/>
</dbReference>
<comment type="subunit">
    <text evidence="5">Homodimer.</text>
</comment>
<keyword evidence="4 5" id="KW-0173">Coenzyme A biosynthesis</keyword>
<accession>M9SEY6</accession>
<protein>
    <recommendedName>
        <fullName evidence="5">4-phosphopantoate--beta-alanine ligase</fullName>
        <ecNumber evidence="5">6.3.2.36</ecNumber>
    </recommendedName>
    <alternativeName>
        <fullName evidence="5">Phosphopantothenate synthetase</fullName>
        <shortName evidence="5">PPS</shortName>
    </alternativeName>
</protein>
<dbReference type="InParanoid" id="M9SEY6"/>
<keyword evidence="7" id="KW-1185">Reference proteome</keyword>